<accession>A0A3B1E003</accession>
<feature type="non-terminal residue" evidence="1">
    <location>
        <position position="468"/>
    </location>
</feature>
<organism evidence="1">
    <name type="scientific">hydrothermal vent metagenome</name>
    <dbReference type="NCBI Taxonomy" id="652676"/>
    <lineage>
        <taxon>unclassified sequences</taxon>
        <taxon>metagenomes</taxon>
        <taxon>ecological metagenomes</taxon>
    </lineage>
</organism>
<dbReference type="InterPro" id="IPR029052">
    <property type="entry name" value="Metallo-depent_PP-like"/>
</dbReference>
<evidence type="ECO:0000313" key="1">
    <source>
        <dbReference type="EMBL" id="VAX42068.1"/>
    </source>
</evidence>
<dbReference type="EMBL" id="UOGL01000618">
    <property type="protein sequence ID" value="VAX42068.1"/>
    <property type="molecule type" value="Genomic_DNA"/>
</dbReference>
<dbReference type="Gene3D" id="3.60.21.70">
    <property type="entry name" value="PhoD-like phosphatase"/>
    <property type="match status" value="1"/>
</dbReference>
<protein>
    <recommendedName>
        <fullName evidence="2">PhoD-like phosphatase metallophosphatase domain-containing protein</fullName>
    </recommendedName>
</protein>
<dbReference type="AlphaFoldDB" id="A0A3B1E003"/>
<reference evidence="1" key="1">
    <citation type="submission" date="2018-06" db="EMBL/GenBank/DDBJ databases">
        <authorList>
            <person name="Zhirakovskaya E."/>
        </authorList>
    </citation>
    <scope>NUCLEOTIDE SEQUENCE</scope>
</reference>
<dbReference type="SUPFAM" id="SSF56300">
    <property type="entry name" value="Metallo-dependent phosphatases"/>
    <property type="match status" value="1"/>
</dbReference>
<dbReference type="InterPro" id="IPR038607">
    <property type="entry name" value="PhoD-like_sf"/>
</dbReference>
<sequence>MNIISRSLLIALIISLSTCYGASADEAFTSFQSDWKNQNDRVWIGPEYWANPMEDWQLKEGRLECTRLLPRRNVHLLTHRLGKEKGTFECSVILGVSNFNASQKGFAGFEIGIQSELKDYRSSLLRGKGIQIGINMQGEIVVPSARIIEQDNLGNTQAVQKALQGEGVKLSLFYLKTNEREESIKIVITDPSSGKLLHTMQMSGRFASKLIGNIALLSNPLPPHNSKQKKSTYWFKDWKVSGTKLVVNKEHTFGPILYSMYTLSRGVMKLNVQMPPMGEKDSQEVSLMYSNGKKSRAFITSQIDKHSRTALFTIKNWNDKKDISYRIVYNMKNRKGKITSYSFKGIIRKDPVDKETISVAGFTGNTDPAFPNNLLAENVKKQNPDLLLFTGDQIYEGVGGYGIIRSAKAGNKEKAILNYLRKIYLWGWAFRDVLRDRPSIVLPDDHDVYQGNIWGENGKLTPNGMKDH</sequence>
<evidence type="ECO:0008006" key="2">
    <source>
        <dbReference type="Google" id="ProtNLM"/>
    </source>
</evidence>
<gene>
    <name evidence="1" type="ORF">MNBD_PLANCTO02-698</name>
</gene>
<name>A0A3B1E003_9ZZZZ</name>
<proteinExistence type="predicted"/>